<dbReference type="InterPro" id="IPR003599">
    <property type="entry name" value="Ig_sub"/>
</dbReference>
<accession>A0ABU7B2C2</accession>
<name>A0ABU7B2C2_9TELE</name>
<dbReference type="Pfam" id="PF07679">
    <property type="entry name" value="I-set"/>
    <property type="match status" value="2"/>
</dbReference>
<feature type="region of interest" description="Disordered" evidence="1">
    <location>
        <begin position="339"/>
        <end position="396"/>
    </location>
</feature>
<sequence>FKAALAEADFQRREYIRVKEGPHFSEFLSLHVGDDCSVTLVCKVANLKKESEFHWYKDDTEIIPDVKPDLSSGVCKLPIKEFSLKTTGVYKATISDDRGKDMSQIDISGKTFDEAINKLSQLAGASAAELVIKCTATGIQLQCHMKYYTSEMNISWYHSEHKLTHSDKTVIGGTPTMATMEVIEPMEKDKGAYSIVITNSESSHKRTLDLSGDVYEKAYAEFQKLKAEAYAEKNRGKVVGGLPDVVTIMEKKTLSLTCTVCGDPKPQVSWLKNGAEVEPDDQYVVSIDQGRFASLTIKGVSMENSGRYTMIVQNKYGGESVDIVVSVYRHGEKIPEAKPALTPKTIIPPKLPIEIPQPKTQPAPSGSSPAPSASSPAAPKAAPGRGIKSPTPSRRK</sequence>
<dbReference type="EMBL" id="JAHUTI010039775">
    <property type="protein sequence ID" value="MED6244672.1"/>
    <property type="molecule type" value="Genomic_DNA"/>
</dbReference>
<dbReference type="InterPro" id="IPR013098">
    <property type="entry name" value="Ig_I-set"/>
</dbReference>
<evidence type="ECO:0000256" key="1">
    <source>
        <dbReference type="SAM" id="MobiDB-lite"/>
    </source>
</evidence>
<feature type="compositionally biased region" description="Low complexity" evidence="1">
    <location>
        <begin position="343"/>
        <end position="383"/>
    </location>
</feature>
<dbReference type="SUPFAM" id="SSF48726">
    <property type="entry name" value="Immunoglobulin"/>
    <property type="match status" value="3"/>
</dbReference>
<dbReference type="Gene3D" id="2.60.40.10">
    <property type="entry name" value="Immunoglobulins"/>
    <property type="match status" value="3"/>
</dbReference>
<feature type="non-terminal residue" evidence="3">
    <location>
        <position position="1"/>
    </location>
</feature>
<feature type="domain" description="Ig-like" evidence="2">
    <location>
        <begin position="124"/>
        <end position="211"/>
    </location>
</feature>
<protein>
    <recommendedName>
        <fullName evidence="2">Ig-like domain-containing protein</fullName>
    </recommendedName>
</protein>
<dbReference type="Proteomes" id="UP001345963">
    <property type="component" value="Unassembled WGS sequence"/>
</dbReference>
<evidence type="ECO:0000313" key="3">
    <source>
        <dbReference type="EMBL" id="MED6244672.1"/>
    </source>
</evidence>
<keyword evidence="4" id="KW-1185">Reference proteome</keyword>
<dbReference type="InterPro" id="IPR013783">
    <property type="entry name" value="Ig-like_fold"/>
</dbReference>
<dbReference type="PROSITE" id="PS50835">
    <property type="entry name" value="IG_LIKE"/>
    <property type="match status" value="3"/>
</dbReference>
<proteinExistence type="predicted"/>
<dbReference type="InterPro" id="IPR007110">
    <property type="entry name" value="Ig-like_dom"/>
</dbReference>
<dbReference type="InterPro" id="IPR036179">
    <property type="entry name" value="Ig-like_dom_sf"/>
</dbReference>
<evidence type="ECO:0000259" key="2">
    <source>
        <dbReference type="PROSITE" id="PS50835"/>
    </source>
</evidence>
<dbReference type="SMART" id="SM00409">
    <property type="entry name" value="IG"/>
    <property type="match status" value="2"/>
</dbReference>
<reference evidence="3 4" key="1">
    <citation type="submission" date="2021-07" db="EMBL/GenBank/DDBJ databases">
        <authorList>
            <person name="Palmer J.M."/>
        </authorList>
    </citation>
    <scope>NUCLEOTIDE SEQUENCE [LARGE SCALE GENOMIC DNA]</scope>
    <source>
        <strain evidence="3 4">AT_MEX2019</strain>
        <tissue evidence="3">Muscle</tissue>
    </source>
</reference>
<evidence type="ECO:0000313" key="4">
    <source>
        <dbReference type="Proteomes" id="UP001345963"/>
    </source>
</evidence>
<feature type="domain" description="Ig-like" evidence="2">
    <location>
        <begin position="250"/>
        <end position="326"/>
    </location>
</feature>
<gene>
    <name evidence="3" type="ORF">ATANTOWER_020552</name>
</gene>
<comment type="caution">
    <text evidence="3">The sequence shown here is derived from an EMBL/GenBank/DDBJ whole genome shotgun (WGS) entry which is preliminary data.</text>
</comment>
<dbReference type="InterPro" id="IPR003598">
    <property type="entry name" value="Ig_sub2"/>
</dbReference>
<dbReference type="SMART" id="SM00408">
    <property type="entry name" value="IGc2"/>
    <property type="match status" value="2"/>
</dbReference>
<dbReference type="PANTHER" id="PTHR47633">
    <property type="entry name" value="IMMUNOGLOBULIN"/>
    <property type="match status" value="1"/>
</dbReference>
<feature type="domain" description="Ig-like" evidence="2">
    <location>
        <begin position="22"/>
        <end position="108"/>
    </location>
</feature>
<organism evidence="3 4">
    <name type="scientific">Ataeniobius toweri</name>
    <dbReference type="NCBI Taxonomy" id="208326"/>
    <lineage>
        <taxon>Eukaryota</taxon>
        <taxon>Metazoa</taxon>
        <taxon>Chordata</taxon>
        <taxon>Craniata</taxon>
        <taxon>Vertebrata</taxon>
        <taxon>Euteleostomi</taxon>
        <taxon>Actinopterygii</taxon>
        <taxon>Neopterygii</taxon>
        <taxon>Teleostei</taxon>
        <taxon>Neoteleostei</taxon>
        <taxon>Acanthomorphata</taxon>
        <taxon>Ovalentaria</taxon>
        <taxon>Atherinomorphae</taxon>
        <taxon>Cyprinodontiformes</taxon>
        <taxon>Goodeidae</taxon>
        <taxon>Ataeniobius</taxon>
    </lineage>
</organism>